<evidence type="ECO:0000313" key="2">
    <source>
        <dbReference type="EMBL" id="CAE8694194.1"/>
    </source>
</evidence>
<dbReference type="InterPro" id="IPR016024">
    <property type="entry name" value="ARM-type_fold"/>
</dbReference>
<feature type="repeat" description="HEAT" evidence="1">
    <location>
        <begin position="113"/>
        <end position="151"/>
    </location>
</feature>
<dbReference type="InterPro" id="IPR021133">
    <property type="entry name" value="HEAT_type_2"/>
</dbReference>
<gene>
    <name evidence="2" type="ORF">PGLA2088_LOCUS28729</name>
</gene>
<comment type="caution">
    <text evidence="2">The sequence shown here is derived from an EMBL/GenBank/DDBJ whole genome shotgun (WGS) entry which is preliminary data.</text>
</comment>
<evidence type="ECO:0000256" key="1">
    <source>
        <dbReference type="PROSITE-ProRule" id="PRU00103"/>
    </source>
</evidence>
<dbReference type="Gene3D" id="1.25.10.10">
    <property type="entry name" value="Leucine-rich Repeat Variant"/>
    <property type="match status" value="1"/>
</dbReference>
<dbReference type="InterPro" id="IPR011989">
    <property type="entry name" value="ARM-like"/>
</dbReference>
<feature type="non-terminal residue" evidence="2">
    <location>
        <position position="201"/>
    </location>
</feature>
<reference evidence="2" key="1">
    <citation type="submission" date="2021-02" db="EMBL/GenBank/DDBJ databases">
        <authorList>
            <person name="Dougan E. K."/>
            <person name="Rhodes N."/>
            <person name="Thang M."/>
            <person name="Chan C."/>
        </authorList>
    </citation>
    <scope>NUCLEOTIDE SEQUENCE</scope>
</reference>
<dbReference type="AlphaFoldDB" id="A0A813K903"/>
<evidence type="ECO:0008006" key="4">
    <source>
        <dbReference type="Google" id="ProtNLM"/>
    </source>
</evidence>
<dbReference type="PROSITE" id="PS50077">
    <property type="entry name" value="HEAT_REPEAT"/>
    <property type="match status" value="2"/>
</dbReference>
<protein>
    <recommendedName>
        <fullName evidence="4">HEAT repeat-containing protein 1</fullName>
    </recommendedName>
</protein>
<dbReference type="SUPFAM" id="SSF48371">
    <property type="entry name" value="ARM repeat"/>
    <property type="match status" value="1"/>
</dbReference>
<proteinExistence type="predicted"/>
<dbReference type="EMBL" id="CAJNNW010028001">
    <property type="protein sequence ID" value="CAE8694194.1"/>
    <property type="molecule type" value="Genomic_DNA"/>
</dbReference>
<evidence type="ECO:0000313" key="3">
    <source>
        <dbReference type="Proteomes" id="UP000626109"/>
    </source>
</evidence>
<feature type="repeat" description="HEAT" evidence="1">
    <location>
        <begin position="67"/>
        <end position="104"/>
    </location>
</feature>
<sequence>MFSRSSTGKTVVTRPGSDNVEIEETLSALDRARHFGASKLSLQRLVFVNELVDTAHEIGYDATVTHLLPLVQKLASDPEVLVRQSLVGNFGDLAGFLIQSDPEKGYQKVVDDLLPAVSLLLNEKASDVRQGAADALTTLASHLRPGERGDQVLMTVISLSHSNEDEDARSTAVQLLNSLAEALGADLCQQFVGVELVALCE</sequence>
<name>A0A813K903_POLGL</name>
<organism evidence="2 3">
    <name type="scientific">Polarella glacialis</name>
    <name type="common">Dinoflagellate</name>
    <dbReference type="NCBI Taxonomy" id="89957"/>
    <lineage>
        <taxon>Eukaryota</taxon>
        <taxon>Sar</taxon>
        <taxon>Alveolata</taxon>
        <taxon>Dinophyceae</taxon>
        <taxon>Suessiales</taxon>
        <taxon>Suessiaceae</taxon>
        <taxon>Polarella</taxon>
    </lineage>
</organism>
<dbReference type="Proteomes" id="UP000626109">
    <property type="component" value="Unassembled WGS sequence"/>
</dbReference>
<accession>A0A813K903</accession>